<evidence type="ECO:0000313" key="4">
    <source>
        <dbReference type="Proteomes" id="UP001302274"/>
    </source>
</evidence>
<keyword evidence="1" id="KW-1133">Transmembrane helix</keyword>
<dbReference type="InterPro" id="IPR051599">
    <property type="entry name" value="Cell_Envelope_Assoc"/>
</dbReference>
<dbReference type="CDD" id="cd06259">
    <property type="entry name" value="YdcF-like"/>
    <property type="match status" value="1"/>
</dbReference>
<evidence type="ECO:0000313" key="3">
    <source>
        <dbReference type="EMBL" id="MEA9355372.1"/>
    </source>
</evidence>
<dbReference type="Gene3D" id="3.40.50.620">
    <property type="entry name" value="HUPs"/>
    <property type="match status" value="1"/>
</dbReference>
<dbReference type="Proteomes" id="UP001302274">
    <property type="component" value="Unassembled WGS sequence"/>
</dbReference>
<dbReference type="PANTHER" id="PTHR30336:SF4">
    <property type="entry name" value="ENVELOPE BIOGENESIS FACTOR ELYC"/>
    <property type="match status" value="1"/>
</dbReference>
<dbReference type="InterPro" id="IPR014729">
    <property type="entry name" value="Rossmann-like_a/b/a_fold"/>
</dbReference>
<reference evidence="3 4" key="1">
    <citation type="submission" date="2023-11" db="EMBL/GenBank/DDBJ databases">
        <title>A Novel Polar Bacteriovorax (B. antarcticus) Isolated from the Biocrust in Antarctica.</title>
        <authorList>
            <person name="Mun W."/>
            <person name="Choi S.Y."/>
            <person name="Mitchell R.J."/>
        </authorList>
    </citation>
    <scope>NUCLEOTIDE SEQUENCE [LARGE SCALE GENOMIC DNA]</scope>
    <source>
        <strain evidence="3 4">PP10</strain>
    </source>
</reference>
<organism evidence="3 4">
    <name type="scientific">Bacteriovorax antarcticus</name>
    <dbReference type="NCBI Taxonomy" id="3088717"/>
    <lineage>
        <taxon>Bacteria</taxon>
        <taxon>Pseudomonadati</taxon>
        <taxon>Bdellovibrionota</taxon>
        <taxon>Bacteriovoracia</taxon>
        <taxon>Bacteriovoracales</taxon>
        <taxon>Bacteriovoracaceae</taxon>
        <taxon>Bacteriovorax</taxon>
    </lineage>
</organism>
<protein>
    <submittedName>
        <fullName evidence="3">YdcF family protein</fullName>
    </submittedName>
</protein>
<dbReference type="InterPro" id="IPR003848">
    <property type="entry name" value="DUF218"/>
</dbReference>
<proteinExistence type="predicted"/>
<name>A0ABU5VQQ8_9BACT</name>
<keyword evidence="4" id="KW-1185">Reference proteome</keyword>
<dbReference type="RefSeq" id="WP_323574877.1">
    <property type="nucleotide sequence ID" value="NZ_JAYGJQ010000001.1"/>
</dbReference>
<dbReference type="PANTHER" id="PTHR30336">
    <property type="entry name" value="INNER MEMBRANE PROTEIN, PROBABLE PERMEASE"/>
    <property type="match status" value="1"/>
</dbReference>
<dbReference type="EMBL" id="JAYGJQ010000001">
    <property type="protein sequence ID" value="MEA9355372.1"/>
    <property type="molecule type" value="Genomic_DNA"/>
</dbReference>
<feature type="transmembrane region" description="Helical" evidence="1">
    <location>
        <begin position="20"/>
        <end position="43"/>
    </location>
</feature>
<accession>A0ABU5VQQ8</accession>
<keyword evidence="1" id="KW-0472">Membrane</keyword>
<dbReference type="Pfam" id="PF02698">
    <property type="entry name" value="DUF218"/>
    <property type="match status" value="1"/>
</dbReference>
<keyword evidence="1" id="KW-0812">Transmembrane</keyword>
<feature type="domain" description="DUF218" evidence="2">
    <location>
        <begin position="62"/>
        <end position="184"/>
    </location>
</feature>
<gene>
    <name evidence="3" type="ORF">SHI21_04135</name>
</gene>
<evidence type="ECO:0000259" key="2">
    <source>
        <dbReference type="Pfam" id="PF02698"/>
    </source>
</evidence>
<comment type="caution">
    <text evidence="3">The sequence shown here is derived from an EMBL/GenBank/DDBJ whole genome shotgun (WGS) entry which is preliminary data.</text>
</comment>
<evidence type="ECO:0000256" key="1">
    <source>
        <dbReference type="SAM" id="Phobius"/>
    </source>
</evidence>
<sequence length="221" mass="25585">MILKSKYVFESKGTRMYRHFLSAVIILVSLFLCYTFVCAILLLDARNEGKNSKATFVQTPPDLIVVFTGAQGRIEYAVKSAQEFRQPNVFITGVHEKNSVKTIMNNTAATDPTESTDHIELDYTARNTVENVVSTLKYLRNNRGLNKILVVSSDYHIMRIKMIFETLIKEDEKFEIFFSPVPSNYLSFRSIKILYTEVFKLVRTKLFLIYWDEKSPIGNFY</sequence>